<protein>
    <recommendedName>
        <fullName evidence="4">Lipoprotein</fullName>
    </recommendedName>
</protein>
<dbReference type="Pfam" id="PF16224">
    <property type="entry name" value="DUF4883"/>
    <property type="match status" value="1"/>
</dbReference>
<dbReference type="AlphaFoldDB" id="A0A1V4SZT7"/>
<reference evidence="2 3" key="1">
    <citation type="submission" date="2016-02" db="EMBL/GenBank/DDBJ databases">
        <title>Genome sequence of Clostridium thermobutyricum DSM 4928.</title>
        <authorList>
            <person name="Poehlein A."/>
            <person name="Daniel R."/>
        </authorList>
    </citation>
    <scope>NUCLEOTIDE SEQUENCE [LARGE SCALE GENOMIC DNA]</scope>
    <source>
        <strain evidence="2 3">DSM 4928</strain>
    </source>
</reference>
<dbReference type="Gene3D" id="3.30.1490.410">
    <property type="entry name" value="Uncharacterised protein PF16224, DUF4883"/>
    <property type="match status" value="1"/>
</dbReference>
<dbReference type="InterPro" id="IPR032619">
    <property type="entry name" value="DUF4883"/>
</dbReference>
<feature type="signal peptide" evidence="1">
    <location>
        <begin position="1"/>
        <end position="21"/>
    </location>
</feature>
<feature type="chain" id="PRO_5012189554" description="Lipoprotein" evidence="1">
    <location>
        <begin position="22"/>
        <end position="160"/>
    </location>
</feature>
<sequence length="160" mass="19171">MKKLFCSLFFIIIISLQGCSADFTRYINLKDNTSKNYYYNEIIKKFSSNEPFEVEVFDNNFYKTFKVEDEYKNIITGFFNSLTSDNFIDPIEKKADEKLFEIVIKFKYKTYYVTIIDENSIYISPYDGYIKSDFIDMSKIDKNYNLYSFCKFITNKKEPL</sequence>
<comment type="caution">
    <text evidence="2">The sequence shown here is derived from an EMBL/GenBank/DDBJ whole genome shotgun (WGS) entry which is preliminary data.</text>
</comment>
<name>A0A1V4SZT7_9CLOT</name>
<evidence type="ECO:0008006" key="4">
    <source>
        <dbReference type="Google" id="ProtNLM"/>
    </source>
</evidence>
<dbReference type="OrthoDB" id="1937023at2"/>
<dbReference type="Proteomes" id="UP000191448">
    <property type="component" value="Unassembled WGS sequence"/>
</dbReference>
<evidence type="ECO:0000313" key="2">
    <source>
        <dbReference type="EMBL" id="OPX49571.1"/>
    </source>
</evidence>
<dbReference type="EMBL" id="LTAY01000022">
    <property type="protein sequence ID" value="OPX49571.1"/>
    <property type="molecule type" value="Genomic_DNA"/>
</dbReference>
<gene>
    <name evidence="2" type="ORF">CLTHE_05450</name>
</gene>
<evidence type="ECO:0000256" key="1">
    <source>
        <dbReference type="SAM" id="SignalP"/>
    </source>
</evidence>
<keyword evidence="1" id="KW-0732">Signal</keyword>
<proteinExistence type="predicted"/>
<accession>A0A1V4SZT7</accession>
<dbReference type="RefSeq" id="WP_080021892.1">
    <property type="nucleotide sequence ID" value="NZ_LTAY01000022.1"/>
</dbReference>
<evidence type="ECO:0000313" key="3">
    <source>
        <dbReference type="Proteomes" id="UP000191448"/>
    </source>
</evidence>
<organism evidence="2 3">
    <name type="scientific">Clostridium thermobutyricum DSM 4928</name>
    <dbReference type="NCBI Taxonomy" id="1121339"/>
    <lineage>
        <taxon>Bacteria</taxon>
        <taxon>Bacillati</taxon>
        <taxon>Bacillota</taxon>
        <taxon>Clostridia</taxon>
        <taxon>Eubacteriales</taxon>
        <taxon>Clostridiaceae</taxon>
        <taxon>Clostridium</taxon>
    </lineage>
</organism>
<dbReference type="PROSITE" id="PS51257">
    <property type="entry name" value="PROKAR_LIPOPROTEIN"/>
    <property type="match status" value="1"/>
</dbReference>